<dbReference type="Pfam" id="PF00078">
    <property type="entry name" value="RVT_1"/>
    <property type="match status" value="1"/>
</dbReference>
<dbReference type="PANTHER" id="PTHR33116">
    <property type="entry name" value="REVERSE TRANSCRIPTASE ZINC-BINDING DOMAIN-CONTAINING PROTEIN-RELATED-RELATED"/>
    <property type="match status" value="1"/>
</dbReference>
<dbReference type="EMBL" id="JACGWL010000730">
    <property type="protein sequence ID" value="KAK4382256.1"/>
    <property type="molecule type" value="Genomic_DNA"/>
</dbReference>
<keyword evidence="1" id="KW-0812">Transmembrane</keyword>
<evidence type="ECO:0000259" key="2">
    <source>
        <dbReference type="Pfam" id="PF00078"/>
    </source>
</evidence>
<evidence type="ECO:0000313" key="3">
    <source>
        <dbReference type="EMBL" id="KAK4382256.1"/>
    </source>
</evidence>
<protein>
    <recommendedName>
        <fullName evidence="2">Reverse transcriptase domain-containing protein</fullName>
    </recommendedName>
</protein>
<dbReference type="CDD" id="cd01650">
    <property type="entry name" value="RT_nLTR_like"/>
    <property type="match status" value="1"/>
</dbReference>
<reference evidence="3" key="1">
    <citation type="submission" date="2020-06" db="EMBL/GenBank/DDBJ databases">
        <authorList>
            <person name="Li T."/>
            <person name="Hu X."/>
            <person name="Zhang T."/>
            <person name="Song X."/>
            <person name="Zhang H."/>
            <person name="Dai N."/>
            <person name="Sheng W."/>
            <person name="Hou X."/>
            <person name="Wei L."/>
        </authorList>
    </citation>
    <scope>NUCLEOTIDE SEQUENCE</scope>
    <source>
        <strain evidence="3">K16</strain>
        <tissue evidence="3">Leaf</tissue>
    </source>
</reference>
<keyword evidence="1" id="KW-1133">Transmembrane helix</keyword>
<dbReference type="InterPro" id="IPR043502">
    <property type="entry name" value="DNA/RNA_pol_sf"/>
</dbReference>
<feature type="transmembrane region" description="Helical" evidence="1">
    <location>
        <begin position="1446"/>
        <end position="1465"/>
    </location>
</feature>
<dbReference type="PANTHER" id="PTHR33116:SF80">
    <property type="entry name" value="REVERSE TRANSCRIPTASE ZINC-BINDING DOMAIN-CONTAINING PROTEIN"/>
    <property type="match status" value="1"/>
</dbReference>
<proteinExistence type="predicted"/>
<dbReference type="InterPro" id="IPR000477">
    <property type="entry name" value="RT_dom"/>
</dbReference>
<dbReference type="Proteomes" id="UP001289374">
    <property type="component" value="Unassembled WGS sequence"/>
</dbReference>
<organism evidence="3 4">
    <name type="scientific">Sesamum angolense</name>
    <dbReference type="NCBI Taxonomy" id="2727404"/>
    <lineage>
        <taxon>Eukaryota</taxon>
        <taxon>Viridiplantae</taxon>
        <taxon>Streptophyta</taxon>
        <taxon>Embryophyta</taxon>
        <taxon>Tracheophyta</taxon>
        <taxon>Spermatophyta</taxon>
        <taxon>Magnoliopsida</taxon>
        <taxon>eudicotyledons</taxon>
        <taxon>Gunneridae</taxon>
        <taxon>Pentapetalae</taxon>
        <taxon>asterids</taxon>
        <taxon>lamiids</taxon>
        <taxon>Lamiales</taxon>
        <taxon>Pedaliaceae</taxon>
        <taxon>Sesamum</taxon>
    </lineage>
</organism>
<evidence type="ECO:0000256" key="1">
    <source>
        <dbReference type="SAM" id="Phobius"/>
    </source>
</evidence>
<keyword evidence="4" id="KW-1185">Reference proteome</keyword>
<feature type="domain" description="Reverse transcriptase" evidence="2">
    <location>
        <begin position="1201"/>
        <end position="1404"/>
    </location>
</feature>
<reference evidence="3" key="2">
    <citation type="journal article" date="2024" name="Plant">
        <title>Genomic evolution and insights into agronomic trait innovations of Sesamum species.</title>
        <authorList>
            <person name="Miao H."/>
            <person name="Wang L."/>
            <person name="Qu L."/>
            <person name="Liu H."/>
            <person name="Sun Y."/>
            <person name="Le M."/>
            <person name="Wang Q."/>
            <person name="Wei S."/>
            <person name="Zheng Y."/>
            <person name="Lin W."/>
            <person name="Duan Y."/>
            <person name="Cao H."/>
            <person name="Xiong S."/>
            <person name="Wang X."/>
            <person name="Wei L."/>
            <person name="Li C."/>
            <person name="Ma Q."/>
            <person name="Ju M."/>
            <person name="Zhao R."/>
            <person name="Li G."/>
            <person name="Mu C."/>
            <person name="Tian Q."/>
            <person name="Mei H."/>
            <person name="Zhang T."/>
            <person name="Gao T."/>
            <person name="Zhang H."/>
        </authorList>
    </citation>
    <scope>NUCLEOTIDE SEQUENCE</scope>
    <source>
        <strain evidence="3">K16</strain>
    </source>
</reference>
<dbReference type="SUPFAM" id="SSF56219">
    <property type="entry name" value="DNase I-like"/>
    <property type="match status" value="1"/>
</dbReference>
<dbReference type="SUPFAM" id="SSF56672">
    <property type="entry name" value="DNA/RNA polymerases"/>
    <property type="match status" value="1"/>
</dbReference>
<keyword evidence="1" id="KW-0472">Membrane</keyword>
<name>A0AAE1VZ27_9LAMI</name>
<comment type="caution">
    <text evidence="3">The sequence shown here is derived from an EMBL/GenBank/DDBJ whole genome shotgun (WGS) entry which is preliminary data.</text>
</comment>
<gene>
    <name evidence="3" type="ORF">Sango_2889500</name>
</gene>
<sequence length="1575" mass="176430">MRLPRRAHRTLIAETLAPPPRVSHVQERAPPPLGTQTMLPRLNNNETAVEDQPESIAVMAADREGVEPSLCSPAIPEPPRRNIAESITATAGVTSPMSTGIFIGNVPLQTHGSEFSNDKCAASFNNSTRKTLSFVNPCIQNGEIIVRPSIDVVREGSRRLRHLPVEFWTDDGLSTVASGVGRPLYQDTVTRACTRLDFARACVMLDISSTLPKHLVIMMPREDGNEVPCKVEVEYEWVPPKCKKCMSLGHSTTACPDARKSKKPPVSVYVQKRTVQPSVSRPAVTKGADRMPPAAQEDGAVVDEHGAAHDEPLAYCSVMNAGIWNVRGLNRRDHQVEVKELVSEFRLQFLGLLETRVSAVNVSRVQTDYNGSGNRIWIAWDDELLDVHVLDLDVQCIHCRITIRCAHLSVLATVVYGENDTIGRRGLWHNLMTLAHSISDEPWIVEGDFNTVLDMSEVCGSSADIQLAMTEFRDCILDTGLIHLPVQGERFSWHNCSEGDRSLWKRLDRLIVNDAWLGQWPSSHYHCLNARTSDHSPLVIRRDTVSHTVITRKLRALKPVFRTLRKKKGNLSLNVKLAAEFLGTVQQLLQTDRHNTLLIRLEKCCKMVFFRATKLEQIMLQQRAKIQWLKGGDQCSRIFFRKVAMQRASKKVFQIANEAGRTLTEQDEVVDEFVSFYQRLLGGERWREFIDLRYLRPWARHVVTPTECMALVQRVTREEVKDAFFDIAEDKAPGPDGYSSGFYKAAWPVISEEVVNEILEFFTTGRLLKQVNTTMLALIPKVRVPNLVSDYGGSSKVPGGCSKVPGVATGGSDVPVPVCSDYGADVASVRIFRHGLDEFAKLSGLHANPQKSQLILSRSAQPMREHLLAALQFQEGRLPLRYLGLPLLASRLSISDCQPLLLKIDSRIKGWDSIQLSFAGRLQLIKSVLMSLNVYWAMAFILPKGVIRAVEKRMRYFLWKGNSAGISKGWLLGLEKTSSPTISTSSYIEFKVGNGDIFSIWHDPWHSLGTLIRRFPKGPSQTNIPIAAKLSAVIVDGDWSWPPITDMVCIEILHLLPNIHNGNDSILWRGGEFTTTVAYGIFRTPGPIVEWYPLHSGPCKIPRFSFVLWLAILGKLSTMDKPWLSHLGGFASLGRTVHGERILHGLRRDGRADTLFRQLTERYYQLLFIIFGGNVTKEFFSTVSAPSTTIARIAAEEIRQKILSLDLSDSVSTRDKMISPSQNAFVPGRSIGDNILLAQEMFTGYNRQGVPKRCALKVDLRKAYDTVEWDFLIAALQLFRFPDVFIGWIEECVTTPMFSMCINGNPHGFFKGARGLRRGDPMSPFLFVLLCFADDLLQFCKADVDSVQVFGRGLDEFAKLSGLHANPQKSQLIISRSAQEEREHLIAALQFQEGHLPLRYLGLPLLASRLSISDCQPLFLKVDSRIKGWDSIQLSFVGRLQLIKSVLMSLNVYWAMAFILLKGVIREVEKRMRKFLWKGNSTVGYPKVAWSSVCRPLEEGGVRNPGYPSTQQSSYVSPSLECDPRQPVVHLGAMDCSYSSQTQICMDGGRQGWFLGLEEASSIMISTSSLHRPQD</sequence>
<evidence type="ECO:0000313" key="4">
    <source>
        <dbReference type="Proteomes" id="UP001289374"/>
    </source>
</evidence>
<dbReference type="Gene3D" id="3.60.10.10">
    <property type="entry name" value="Endonuclease/exonuclease/phosphatase"/>
    <property type="match status" value="1"/>
</dbReference>
<dbReference type="InterPro" id="IPR036691">
    <property type="entry name" value="Endo/exonu/phosph_ase_sf"/>
</dbReference>
<accession>A0AAE1VZ27</accession>